<dbReference type="GO" id="GO:0006352">
    <property type="term" value="P:DNA-templated transcription initiation"/>
    <property type="evidence" value="ECO:0007669"/>
    <property type="project" value="InterPro"/>
</dbReference>
<dbReference type="EMBL" id="UFWZ01000001">
    <property type="protein sequence ID" value="SUY46454.1"/>
    <property type="molecule type" value="Genomic_DNA"/>
</dbReference>
<dbReference type="PRINTS" id="PR00045">
    <property type="entry name" value="SIGMA54FCT"/>
</dbReference>
<dbReference type="PROSITE" id="PS00718">
    <property type="entry name" value="SIGMA54_2"/>
    <property type="match status" value="1"/>
</dbReference>
<sequence>MKMDFSLNLAQEQKLIMTQQMQLSVKLLQMSSYDLQEYIENEFQENPILEMDYENKKEYETQDKINYKELVKYLEFDNYGSQSYKNYDEHEEVSPFNFIANEKSLKEYLYEQVSELNESNYIKTLCEYTIESLDSKGYLSLPSEYIAKELKIDIDVFEKVLKIIQNFEPDGIGARSLKECLKIQMRKKHMLDDNMCKIIDNHLEDLSENRYQNIAKSLNITVKEAQICGDSIKTLEPKPSSGFFTGEEVKYVSPDAYIRKVDGKYIIEMNENLIPRLSINSLYKNILNDEKDKVATEFVKDKINSAIFLIKSIEQRKSTVYRVIEKIIELQYDYFEFGKEYLKPMTLREIAESLNMHESTISRAIKDKYIYTNKGTIKIKDLFITGVYSLNQGEDISVFNIKREIKRLIEEEDKKKPISDQIICEKLSENGMNISRRTVAKYREELQIKSSNKRKRF</sequence>
<keyword evidence="8" id="KW-0804">Transcription</keyword>
<dbReference type="Proteomes" id="UP000254664">
    <property type="component" value="Unassembled WGS sequence"/>
</dbReference>
<dbReference type="NCBIfam" id="TIGR02395">
    <property type="entry name" value="rpoN_sigma"/>
    <property type="match status" value="1"/>
</dbReference>
<dbReference type="Gene3D" id="1.10.10.1330">
    <property type="entry name" value="RNA polymerase sigma-54 factor, core-binding domain"/>
    <property type="match status" value="1"/>
</dbReference>
<dbReference type="AlphaFoldDB" id="A0A381J5F8"/>
<keyword evidence="2" id="KW-0240">DNA-directed RNA polymerase</keyword>
<evidence type="ECO:0000256" key="1">
    <source>
        <dbReference type="ARBA" id="ARBA00008798"/>
    </source>
</evidence>
<dbReference type="Gene3D" id="1.10.10.60">
    <property type="entry name" value="Homeodomain-like"/>
    <property type="match status" value="1"/>
</dbReference>
<protein>
    <submittedName>
        <fullName evidence="11">RNA polymerase factor sigma-54</fullName>
    </submittedName>
</protein>
<dbReference type="PIRSF" id="PIRSF000774">
    <property type="entry name" value="RpoN"/>
    <property type="match status" value="1"/>
</dbReference>
<evidence type="ECO:0000256" key="3">
    <source>
        <dbReference type="ARBA" id="ARBA00022679"/>
    </source>
</evidence>
<evidence type="ECO:0000313" key="12">
    <source>
        <dbReference type="Proteomes" id="UP000254664"/>
    </source>
</evidence>
<accession>A0A381J5F8</accession>
<dbReference type="PANTHER" id="PTHR32248">
    <property type="entry name" value="RNA POLYMERASE SIGMA-54 FACTOR"/>
    <property type="match status" value="1"/>
</dbReference>
<evidence type="ECO:0000256" key="8">
    <source>
        <dbReference type="ARBA" id="ARBA00023163"/>
    </source>
</evidence>
<evidence type="ECO:0000256" key="7">
    <source>
        <dbReference type="ARBA" id="ARBA00023125"/>
    </source>
</evidence>
<dbReference type="GO" id="GO:0016779">
    <property type="term" value="F:nucleotidyltransferase activity"/>
    <property type="evidence" value="ECO:0007669"/>
    <property type="project" value="UniProtKB-KW"/>
</dbReference>
<keyword evidence="12" id="KW-1185">Reference proteome</keyword>
<keyword evidence="4" id="KW-0548">Nucleotidyltransferase</keyword>
<evidence type="ECO:0000313" key="11">
    <source>
        <dbReference type="EMBL" id="SUY46454.1"/>
    </source>
</evidence>
<proteinExistence type="inferred from homology"/>
<feature type="domain" description="RNA polymerase sigma factor 54 DNA-binding" evidence="9">
    <location>
        <begin position="297"/>
        <end position="456"/>
    </location>
</feature>
<dbReference type="InterPro" id="IPR000394">
    <property type="entry name" value="RNA_pol_sigma_54"/>
</dbReference>
<dbReference type="Pfam" id="PF04552">
    <property type="entry name" value="Sigma54_DBD"/>
    <property type="match status" value="1"/>
</dbReference>
<evidence type="ECO:0000256" key="4">
    <source>
        <dbReference type="ARBA" id="ARBA00022695"/>
    </source>
</evidence>
<dbReference type="PROSITE" id="PS50044">
    <property type="entry name" value="SIGMA54_3"/>
    <property type="match status" value="1"/>
</dbReference>
<organism evidence="11 12">
    <name type="scientific">Clostridium putrefaciens</name>
    <dbReference type="NCBI Taxonomy" id="99675"/>
    <lineage>
        <taxon>Bacteria</taxon>
        <taxon>Bacillati</taxon>
        <taxon>Bacillota</taxon>
        <taxon>Clostridia</taxon>
        <taxon>Eubacteriales</taxon>
        <taxon>Clostridiaceae</taxon>
        <taxon>Clostridium</taxon>
    </lineage>
</organism>
<dbReference type="InterPro" id="IPR007634">
    <property type="entry name" value="RNA_pol_sigma_54_DNA-bd"/>
</dbReference>
<comment type="similarity">
    <text evidence="1">Belongs to the sigma-54 factor family.</text>
</comment>
<keyword evidence="3" id="KW-0808">Transferase</keyword>
<evidence type="ECO:0000256" key="5">
    <source>
        <dbReference type="ARBA" id="ARBA00023015"/>
    </source>
</evidence>
<dbReference type="PROSITE" id="PS00717">
    <property type="entry name" value="SIGMA54_1"/>
    <property type="match status" value="1"/>
</dbReference>
<dbReference type="OrthoDB" id="9814402at2"/>
<gene>
    <name evidence="11" type="primary">rpoN</name>
    <name evidence="11" type="ORF">NCTC9836_00767</name>
</gene>
<name>A0A381J5F8_9CLOT</name>
<dbReference type="GO" id="GO:0003677">
    <property type="term" value="F:DNA binding"/>
    <property type="evidence" value="ECO:0007669"/>
    <property type="project" value="UniProtKB-KW"/>
</dbReference>
<dbReference type="InterPro" id="IPR007046">
    <property type="entry name" value="RNA_pol_sigma_54_core-bd"/>
</dbReference>
<dbReference type="GO" id="GO:0001216">
    <property type="term" value="F:DNA-binding transcription activator activity"/>
    <property type="evidence" value="ECO:0007669"/>
    <property type="project" value="InterPro"/>
</dbReference>
<keyword evidence="6" id="KW-0731">Sigma factor</keyword>
<keyword evidence="7" id="KW-0238">DNA-binding</keyword>
<dbReference type="InterPro" id="IPR038709">
    <property type="entry name" value="RpoN_core-bd_sf"/>
</dbReference>
<feature type="domain" description="RNA polymerase sigma factor 54 core-binding" evidence="10">
    <location>
        <begin position="97"/>
        <end position="283"/>
    </location>
</feature>
<evidence type="ECO:0000256" key="6">
    <source>
        <dbReference type="ARBA" id="ARBA00023082"/>
    </source>
</evidence>
<evidence type="ECO:0000259" key="9">
    <source>
        <dbReference type="Pfam" id="PF04552"/>
    </source>
</evidence>
<dbReference type="PANTHER" id="PTHR32248:SF4">
    <property type="entry name" value="RNA POLYMERASE SIGMA-54 FACTOR"/>
    <property type="match status" value="1"/>
</dbReference>
<evidence type="ECO:0000259" key="10">
    <source>
        <dbReference type="Pfam" id="PF04963"/>
    </source>
</evidence>
<evidence type="ECO:0000256" key="2">
    <source>
        <dbReference type="ARBA" id="ARBA00022478"/>
    </source>
</evidence>
<dbReference type="GO" id="GO:0000428">
    <property type="term" value="C:DNA-directed RNA polymerase complex"/>
    <property type="evidence" value="ECO:0007669"/>
    <property type="project" value="UniProtKB-KW"/>
</dbReference>
<dbReference type="Pfam" id="PF00309">
    <property type="entry name" value="Sigma54_AID"/>
    <property type="match status" value="1"/>
</dbReference>
<dbReference type="GO" id="GO:0016987">
    <property type="term" value="F:sigma factor activity"/>
    <property type="evidence" value="ECO:0007669"/>
    <property type="project" value="UniProtKB-KW"/>
</dbReference>
<reference evidence="11 12" key="1">
    <citation type="submission" date="2018-06" db="EMBL/GenBank/DDBJ databases">
        <authorList>
            <consortium name="Pathogen Informatics"/>
            <person name="Doyle S."/>
        </authorList>
    </citation>
    <scope>NUCLEOTIDE SEQUENCE [LARGE SCALE GENOMIC DNA]</scope>
    <source>
        <strain evidence="11 12">NCTC9836</strain>
    </source>
</reference>
<keyword evidence="5" id="KW-0805">Transcription regulation</keyword>
<dbReference type="Pfam" id="PF04963">
    <property type="entry name" value="Sigma54_CBD"/>
    <property type="match status" value="1"/>
</dbReference>